<organism evidence="6 7">
    <name type="scientific">Neptuniibacter pectenicola</name>
    <dbReference type="NCBI Taxonomy" id="1806669"/>
    <lineage>
        <taxon>Bacteria</taxon>
        <taxon>Pseudomonadati</taxon>
        <taxon>Pseudomonadota</taxon>
        <taxon>Gammaproteobacteria</taxon>
        <taxon>Oceanospirillales</taxon>
        <taxon>Oceanospirillaceae</taxon>
        <taxon>Neptuniibacter</taxon>
    </lineage>
</organism>
<reference evidence="6 7" key="1">
    <citation type="submission" date="2024-03" db="EMBL/GenBank/DDBJ databases">
        <title>Community enrichment and isolation of bacterial strains for fucoidan degradation.</title>
        <authorList>
            <person name="Sichert A."/>
        </authorList>
    </citation>
    <scope>NUCLEOTIDE SEQUENCE [LARGE SCALE GENOMIC DNA]</scope>
    <source>
        <strain evidence="6 7">AS76</strain>
    </source>
</reference>
<evidence type="ECO:0000313" key="7">
    <source>
        <dbReference type="Proteomes" id="UP001449225"/>
    </source>
</evidence>
<dbReference type="SUPFAM" id="SSF51316">
    <property type="entry name" value="Mss4-like"/>
    <property type="match status" value="1"/>
</dbReference>
<comment type="caution">
    <text evidence="6">The sequence shown here is derived from an EMBL/GenBank/DDBJ whole genome shotgun (WGS) entry which is preliminary data.</text>
</comment>
<dbReference type="Pfam" id="PF04828">
    <property type="entry name" value="GFA"/>
    <property type="match status" value="1"/>
</dbReference>
<evidence type="ECO:0000256" key="3">
    <source>
        <dbReference type="ARBA" id="ARBA00022833"/>
    </source>
</evidence>
<dbReference type="InterPro" id="IPR011057">
    <property type="entry name" value="Mss4-like_sf"/>
</dbReference>
<comment type="similarity">
    <text evidence="1">Belongs to the Gfa family.</text>
</comment>
<dbReference type="PROSITE" id="PS51891">
    <property type="entry name" value="CENP_V_GFA"/>
    <property type="match status" value="1"/>
</dbReference>
<evidence type="ECO:0000313" key="6">
    <source>
        <dbReference type="EMBL" id="MEM5536944.1"/>
    </source>
</evidence>
<dbReference type="PANTHER" id="PTHR33337:SF40">
    <property type="entry name" value="CENP-V_GFA DOMAIN-CONTAINING PROTEIN-RELATED"/>
    <property type="match status" value="1"/>
</dbReference>
<dbReference type="Proteomes" id="UP001449225">
    <property type="component" value="Unassembled WGS sequence"/>
</dbReference>
<evidence type="ECO:0000256" key="2">
    <source>
        <dbReference type="ARBA" id="ARBA00022723"/>
    </source>
</evidence>
<dbReference type="PANTHER" id="PTHR33337">
    <property type="entry name" value="GFA DOMAIN-CONTAINING PROTEIN"/>
    <property type="match status" value="1"/>
</dbReference>
<evidence type="ECO:0000256" key="4">
    <source>
        <dbReference type="ARBA" id="ARBA00023239"/>
    </source>
</evidence>
<dbReference type="InterPro" id="IPR006913">
    <property type="entry name" value="CENP-V/GFA"/>
</dbReference>
<name>A0ABU9TUL8_9GAMM</name>
<dbReference type="RefSeq" id="WP_067985219.1">
    <property type="nucleotide sequence ID" value="NZ_CAXBCE010000040.1"/>
</dbReference>
<keyword evidence="4" id="KW-0456">Lyase</keyword>
<dbReference type="Gene3D" id="3.90.1590.10">
    <property type="entry name" value="glutathione-dependent formaldehyde- activating enzyme (gfa)"/>
    <property type="match status" value="1"/>
</dbReference>
<protein>
    <submittedName>
        <fullName evidence="6">GFA family protein</fullName>
    </submittedName>
</protein>
<gene>
    <name evidence="6" type="ORF">WNY58_11130</name>
</gene>
<sequence>MPAQTEHYQGSCLCGSVHYEITPPYTTFQYCHCSRCRKATGSAHASNIIIPPTQFAWISGEALVGRYEPKESKHFANNFCKRCGSTLPWLAKTGGAVVVPAGTLDQAPGAHPERNIFWQSRAPWYTLPHQLNAFPTLPNKSEACCLLDSKPTR</sequence>
<accession>A0ABU9TUL8</accession>
<evidence type="ECO:0000256" key="1">
    <source>
        <dbReference type="ARBA" id="ARBA00005495"/>
    </source>
</evidence>
<dbReference type="EMBL" id="JBBMRA010000009">
    <property type="protein sequence ID" value="MEM5536944.1"/>
    <property type="molecule type" value="Genomic_DNA"/>
</dbReference>
<evidence type="ECO:0000259" key="5">
    <source>
        <dbReference type="PROSITE" id="PS51891"/>
    </source>
</evidence>
<keyword evidence="3" id="KW-0862">Zinc</keyword>
<feature type="domain" description="CENP-V/GFA" evidence="5">
    <location>
        <begin position="8"/>
        <end position="125"/>
    </location>
</feature>
<keyword evidence="2" id="KW-0479">Metal-binding</keyword>
<proteinExistence type="inferred from homology"/>
<keyword evidence="7" id="KW-1185">Reference proteome</keyword>